<proteinExistence type="predicted"/>
<dbReference type="EMBL" id="VEVO01000019">
    <property type="protein sequence ID" value="KAF0026910.1"/>
    <property type="molecule type" value="Genomic_DNA"/>
</dbReference>
<feature type="compositionally biased region" description="Basic and acidic residues" evidence="1">
    <location>
        <begin position="102"/>
        <end position="112"/>
    </location>
</feature>
<dbReference type="Proteomes" id="UP000438429">
    <property type="component" value="Unassembled WGS sequence"/>
</dbReference>
<feature type="region of interest" description="Disordered" evidence="1">
    <location>
        <begin position="102"/>
        <end position="123"/>
    </location>
</feature>
<comment type="caution">
    <text evidence="2">The sequence shown here is derived from an EMBL/GenBank/DDBJ whole genome shotgun (WGS) entry which is preliminary data.</text>
</comment>
<evidence type="ECO:0000313" key="3">
    <source>
        <dbReference type="Proteomes" id="UP000438429"/>
    </source>
</evidence>
<protein>
    <submittedName>
        <fullName evidence="2">Uncharacterized protein</fullName>
    </submittedName>
</protein>
<gene>
    <name evidence="2" type="ORF">F2P81_021647</name>
</gene>
<accession>A0A6A4S5V5</accession>
<evidence type="ECO:0000256" key="1">
    <source>
        <dbReference type="SAM" id="MobiDB-lite"/>
    </source>
</evidence>
<reference evidence="2 3" key="1">
    <citation type="submission" date="2019-06" db="EMBL/GenBank/DDBJ databases">
        <title>Draft genomes of female and male turbot (Scophthalmus maximus).</title>
        <authorList>
            <person name="Xu H."/>
            <person name="Xu X.-W."/>
            <person name="Shao C."/>
            <person name="Chen S."/>
        </authorList>
    </citation>
    <scope>NUCLEOTIDE SEQUENCE [LARGE SCALE GENOMIC DNA]</scope>
    <source>
        <strain evidence="2">Ysfricsl-2016a</strain>
        <tissue evidence="2">Blood</tissue>
    </source>
</reference>
<organism evidence="2 3">
    <name type="scientific">Scophthalmus maximus</name>
    <name type="common">Turbot</name>
    <name type="synonym">Psetta maxima</name>
    <dbReference type="NCBI Taxonomy" id="52904"/>
    <lineage>
        <taxon>Eukaryota</taxon>
        <taxon>Metazoa</taxon>
        <taxon>Chordata</taxon>
        <taxon>Craniata</taxon>
        <taxon>Vertebrata</taxon>
        <taxon>Euteleostomi</taxon>
        <taxon>Actinopterygii</taxon>
        <taxon>Neopterygii</taxon>
        <taxon>Teleostei</taxon>
        <taxon>Neoteleostei</taxon>
        <taxon>Acanthomorphata</taxon>
        <taxon>Carangaria</taxon>
        <taxon>Pleuronectiformes</taxon>
        <taxon>Pleuronectoidei</taxon>
        <taxon>Scophthalmidae</taxon>
        <taxon>Scophthalmus</taxon>
    </lineage>
</organism>
<sequence length="133" mass="15262">MLYAAALTNGCRVNAAPVPIIQPERRTRLCASSEREEIFTEDNRLNVPNQERPFGFRSSTVTKTENGFHRIQQELARVCLLFSRAHCVIRCCVCDSDPLQSKREHNTRHHDNNNNNNNNNTITDVTRVNLIRS</sequence>
<dbReference type="AlphaFoldDB" id="A0A6A4S5V5"/>
<evidence type="ECO:0000313" key="2">
    <source>
        <dbReference type="EMBL" id="KAF0026910.1"/>
    </source>
</evidence>
<name>A0A6A4S5V5_SCOMX</name>